<dbReference type="FunFam" id="3.30.450.20:FF:000018">
    <property type="entry name" value="Sensor histidine kinase DcuS"/>
    <property type="match status" value="1"/>
</dbReference>
<dbReference type="SUPFAM" id="SSF103190">
    <property type="entry name" value="Sensory domain-like"/>
    <property type="match status" value="1"/>
</dbReference>
<evidence type="ECO:0000313" key="17">
    <source>
        <dbReference type="EMBL" id="MDV2884910.1"/>
    </source>
</evidence>
<name>A0AAJ2L1F0_ALKPS</name>
<dbReference type="PANTHER" id="PTHR43547">
    <property type="entry name" value="TWO-COMPONENT HISTIDINE KINASE"/>
    <property type="match status" value="1"/>
</dbReference>
<evidence type="ECO:0000256" key="10">
    <source>
        <dbReference type="ARBA" id="ARBA00022840"/>
    </source>
</evidence>
<keyword evidence="6 17" id="KW-0808">Transferase</keyword>
<keyword evidence="4" id="KW-1003">Cell membrane</keyword>
<dbReference type="InterPro" id="IPR000014">
    <property type="entry name" value="PAS"/>
</dbReference>
<evidence type="ECO:0000256" key="9">
    <source>
        <dbReference type="ARBA" id="ARBA00022777"/>
    </source>
</evidence>
<evidence type="ECO:0000256" key="11">
    <source>
        <dbReference type="ARBA" id="ARBA00022989"/>
    </source>
</evidence>
<dbReference type="Proteomes" id="UP001285636">
    <property type="component" value="Unassembled WGS sequence"/>
</dbReference>
<protein>
    <recommendedName>
        <fullName evidence="3">histidine kinase</fullName>
        <ecNumber evidence="3">2.7.13.3</ecNumber>
    </recommendedName>
</protein>
<keyword evidence="5" id="KW-0597">Phosphoprotein</keyword>
<keyword evidence="13 14" id="KW-0472">Membrane</keyword>
<gene>
    <name evidence="17" type="primary">dcuS</name>
    <name evidence="17" type="ORF">RYX45_06945</name>
</gene>
<evidence type="ECO:0000313" key="18">
    <source>
        <dbReference type="Proteomes" id="UP001285636"/>
    </source>
</evidence>
<dbReference type="GO" id="GO:0005886">
    <property type="term" value="C:plasma membrane"/>
    <property type="evidence" value="ECO:0007669"/>
    <property type="project" value="UniProtKB-SubCell"/>
</dbReference>
<evidence type="ECO:0000256" key="2">
    <source>
        <dbReference type="ARBA" id="ARBA00004651"/>
    </source>
</evidence>
<comment type="subcellular location">
    <subcellularLocation>
        <location evidence="2">Cell membrane</location>
        <topology evidence="2">Multi-pass membrane protein</topology>
    </subcellularLocation>
</comment>
<keyword evidence="9 17" id="KW-0418">Kinase</keyword>
<organism evidence="17 18">
    <name type="scientific">Alkalihalophilus pseudofirmus</name>
    <name type="common">Bacillus pseudofirmus</name>
    <dbReference type="NCBI Taxonomy" id="79885"/>
    <lineage>
        <taxon>Bacteria</taxon>
        <taxon>Bacillati</taxon>
        <taxon>Bacillota</taxon>
        <taxon>Bacilli</taxon>
        <taxon>Bacillales</taxon>
        <taxon>Bacillaceae</taxon>
        <taxon>Alkalihalophilus</taxon>
    </lineage>
</organism>
<dbReference type="EMBL" id="JAWJAY010000001">
    <property type="protein sequence ID" value="MDV2884910.1"/>
    <property type="molecule type" value="Genomic_DNA"/>
</dbReference>
<sequence length="532" mass="58764">MLMRKVKLRTVILLLVCMVVLLSLFITDLLVSRSINENSMRYEEEKALTTARIVADSDIVISGLENQETDAVQVYANRVRSSAEVLFVVVLDMNGIRYSHPNEEMVGQPFEGGDEKEVFLNQEYSSISEGTLTTSLRSFTPVLDDEGEQIGAVVVGISLEYIEQMINQNHRNILLGSLFGLLAGVLGAFFMARYIKKTLYGLEPKQIASILGERNAMLESVHEGIIAVDEEGKITLVNKSARKLLKRAGLTEDPIGVDIASFLPMTGLERVLKTGRAELGDELVINDMSFIVNRAPLIVDDKVIGAISTLRDKTEVKELAQQLTGVKLYVEALRSQSHEVKNNLHVILGMLRIGTYDQLKEFILKLVDHKSHEISQVQHVRDPVLSGFLLGKLSYAKECGVTLTIKSQTPIHKSPDQEMVHDMITILGNVINNAIEAVAESPFKKVEMTLAVKRGKLHIEVKDTGPGIKTEQLKEIFTKGYSTKGEGRGYGLANVKDCIDQLSGHLTIDTVVGAGTTIMIDIPYDAEENDSD</sequence>
<evidence type="ECO:0000256" key="5">
    <source>
        <dbReference type="ARBA" id="ARBA00022553"/>
    </source>
</evidence>
<dbReference type="Pfam" id="PF00989">
    <property type="entry name" value="PAS"/>
    <property type="match status" value="1"/>
</dbReference>
<proteinExistence type="predicted"/>
<dbReference type="GO" id="GO:0005524">
    <property type="term" value="F:ATP binding"/>
    <property type="evidence" value="ECO:0007669"/>
    <property type="project" value="UniProtKB-KW"/>
</dbReference>
<evidence type="ECO:0000256" key="8">
    <source>
        <dbReference type="ARBA" id="ARBA00022741"/>
    </source>
</evidence>
<evidence type="ECO:0000256" key="3">
    <source>
        <dbReference type="ARBA" id="ARBA00012438"/>
    </source>
</evidence>
<keyword evidence="10" id="KW-0067">ATP-binding</keyword>
<dbReference type="PROSITE" id="PS50112">
    <property type="entry name" value="PAS"/>
    <property type="match status" value="1"/>
</dbReference>
<reference evidence="17" key="1">
    <citation type="submission" date="2023-10" db="EMBL/GenBank/DDBJ databases">
        <title>Screening of Alkalihalophilus pseudofirmusBZ-TG-HK211 and Its Alleviation of Salt Stress on Rapeseed Growth.</title>
        <authorList>
            <person name="Zhao B."/>
            <person name="Guo T."/>
        </authorList>
    </citation>
    <scope>NUCLEOTIDE SEQUENCE</scope>
    <source>
        <strain evidence="17">BZ-TG-HK211</strain>
    </source>
</reference>
<dbReference type="GO" id="GO:0000155">
    <property type="term" value="F:phosphorelay sensor kinase activity"/>
    <property type="evidence" value="ECO:0007669"/>
    <property type="project" value="InterPro"/>
</dbReference>
<keyword evidence="11 14" id="KW-1133">Transmembrane helix</keyword>
<dbReference type="EC" id="2.7.13.3" evidence="3"/>
<evidence type="ECO:0000259" key="15">
    <source>
        <dbReference type="PROSITE" id="PS50109"/>
    </source>
</evidence>
<keyword evidence="12" id="KW-0902">Two-component regulatory system</keyword>
<dbReference type="InterPro" id="IPR004358">
    <property type="entry name" value="Sig_transdc_His_kin-like_C"/>
</dbReference>
<dbReference type="PRINTS" id="PR00344">
    <property type="entry name" value="BCTRLSENSOR"/>
</dbReference>
<dbReference type="InterPro" id="IPR029151">
    <property type="entry name" value="Sensor-like_sf"/>
</dbReference>
<dbReference type="Gene3D" id="3.30.450.20">
    <property type="entry name" value="PAS domain"/>
    <property type="match status" value="2"/>
</dbReference>
<evidence type="ECO:0000256" key="4">
    <source>
        <dbReference type="ARBA" id="ARBA00022475"/>
    </source>
</evidence>
<dbReference type="Gene3D" id="1.10.287.130">
    <property type="match status" value="1"/>
</dbReference>
<dbReference type="Pfam" id="PF02518">
    <property type="entry name" value="HATPase_c"/>
    <property type="match status" value="1"/>
</dbReference>
<evidence type="ECO:0000256" key="12">
    <source>
        <dbReference type="ARBA" id="ARBA00023012"/>
    </source>
</evidence>
<evidence type="ECO:0000256" key="6">
    <source>
        <dbReference type="ARBA" id="ARBA00022679"/>
    </source>
</evidence>
<dbReference type="InterPro" id="IPR005467">
    <property type="entry name" value="His_kinase_dom"/>
</dbReference>
<dbReference type="NCBIfam" id="NF008298">
    <property type="entry name" value="PRK11086.1"/>
    <property type="match status" value="1"/>
</dbReference>
<dbReference type="InterPro" id="IPR013767">
    <property type="entry name" value="PAS_fold"/>
</dbReference>
<dbReference type="Gene3D" id="3.30.565.10">
    <property type="entry name" value="Histidine kinase-like ATPase, C-terminal domain"/>
    <property type="match status" value="1"/>
</dbReference>
<dbReference type="PANTHER" id="PTHR43547:SF10">
    <property type="entry name" value="SENSOR HISTIDINE KINASE DCUS"/>
    <property type="match status" value="1"/>
</dbReference>
<dbReference type="AlphaFoldDB" id="A0AAJ2L1F0"/>
<dbReference type="SMART" id="SM00091">
    <property type="entry name" value="PAS"/>
    <property type="match status" value="1"/>
</dbReference>
<dbReference type="SUPFAM" id="SSF55785">
    <property type="entry name" value="PYP-like sensor domain (PAS domain)"/>
    <property type="match status" value="1"/>
</dbReference>
<evidence type="ECO:0000256" key="13">
    <source>
        <dbReference type="ARBA" id="ARBA00023136"/>
    </source>
</evidence>
<accession>A0AAJ2L1F0</accession>
<dbReference type="Pfam" id="PF17203">
    <property type="entry name" value="sCache_3_2"/>
    <property type="match status" value="1"/>
</dbReference>
<keyword evidence="7 14" id="KW-0812">Transmembrane</keyword>
<dbReference type="PROSITE" id="PS50109">
    <property type="entry name" value="HIS_KIN"/>
    <property type="match status" value="1"/>
</dbReference>
<feature type="transmembrane region" description="Helical" evidence="14">
    <location>
        <begin position="173"/>
        <end position="195"/>
    </location>
</feature>
<evidence type="ECO:0000259" key="16">
    <source>
        <dbReference type="PROSITE" id="PS50112"/>
    </source>
</evidence>
<dbReference type="InterPro" id="IPR036890">
    <property type="entry name" value="HATPase_C_sf"/>
</dbReference>
<evidence type="ECO:0000256" key="7">
    <source>
        <dbReference type="ARBA" id="ARBA00022692"/>
    </source>
</evidence>
<dbReference type="InterPro" id="IPR033463">
    <property type="entry name" value="sCache_3"/>
</dbReference>
<feature type="domain" description="Histidine kinase" evidence="15">
    <location>
        <begin position="426"/>
        <end position="526"/>
    </location>
</feature>
<dbReference type="InterPro" id="IPR003594">
    <property type="entry name" value="HATPase_dom"/>
</dbReference>
<dbReference type="SMART" id="SM00387">
    <property type="entry name" value="HATPase_c"/>
    <property type="match status" value="1"/>
</dbReference>
<dbReference type="InterPro" id="IPR035965">
    <property type="entry name" value="PAS-like_dom_sf"/>
</dbReference>
<keyword evidence="8" id="KW-0547">Nucleotide-binding</keyword>
<comment type="catalytic activity">
    <reaction evidence="1">
        <text>ATP + protein L-histidine = ADP + protein N-phospho-L-histidine.</text>
        <dbReference type="EC" id="2.7.13.3"/>
    </reaction>
</comment>
<evidence type="ECO:0000256" key="1">
    <source>
        <dbReference type="ARBA" id="ARBA00000085"/>
    </source>
</evidence>
<dbReference type="CDD" id="cd00130">
    <property type="entry name" value="PAS"/>
    <property type="match status" value="1"/>
</dbReference>
<feature type="domain" description="PAS" evidence="16">
    <location>
        <begin position="217"/>
        <end position="245"/>
    </location>
</feature>
<dbReference type="InterPro" id="IPR016120">
    <property type="entry name" value="Sig_transdc_His_kin_SpoOB"/>
</dbReference>
<evidence type="ECO:0000256" key="14">
    <source>
        <dbReference type="SAM" id="Phobius"/>
    </source>
</evidence>
<dbReference type="GO" id="GO:0006355">
    <property type="term" value="P:regulation of DNA-templated transcription"/>
    <property type="evidence" value="ECO:0007669"/>
    <property type="project" value="InterPro"/>
</dbReference>
<dbReference type="SUPFAM" id="SSF55890">
    <property type="entry name" value="Sporulation response regulatory protein Spo0B"/>
    <property type="match status" value="1"/>
</dbReference>
<dbReference type="SUPFAM" id="SSF55874">
    <property type="entry name" value="ATPase domain of HSP90 chaperone/DNA topoisomerase II/histidine kinase"/>
    <property type="match status" value="1"/>
</dbReference>
<dbReference type="RefSeq" id="WP_323466340.1">
    <property type="nucleotide sequence ID" value="NZ_CP144224.1"/>
</dbReference>
<comment type="caution">
    <text evidence="17">The sequence shown here is derived from an EMBL/GenBank/DDBJ whole genome shotgun (WGS) entry which is preliminary data.</text>
</comment>